<protein>
    <submittedName>
        <fullName evidence="3">Uncharacterized protein</fullName>
    </submittedName>
</protein>
<dbReference type="EMBL" id="QAOG01000003">
    <property type="protein sequence ID" value="PTQ60472.1"/>
    <property type="molecule type" value="Genomic_DNA"/>
</dbReference>
<organism evidence="3 4">
    <name type="scientific">Sphingomonas aurantiaca</name>
    <dbReference type="NCBI Taxonomy" id="185949"/>
    <lineage>
        <taxon>Bacteria</taxon>
        <taxon>Pseudomonadati</taxon>
        <taxon>Pseudomonadota</taxon>
        <taxon>Alphaproteobacteria</taxon>
        <taxon>Sphingomonadales</taxon>
        <taxon>Sphingomonadaceae</taxon>
        <taxon>Sphingomonas</taxon>
    </lineage>
</organism>
<dbReference type="Proteomes" id="UP000244189">
    <property type="component" value="Unassembled WGS sequence"/>
</dbReference>
<accession>A0A2T5GMD3</accession>
<name>A0A2T5GMD3_9SPHN</name>
<keyword evidence="2" id="KW-0732">Signal</keyword>
<keyword evidence="4" id="KW-1185">Reference proteome</keyword>
<sequence>MILMTLMLQSATASATPIVAPPPQSWSILTPPACPGSSPSEVVVCGTNGTPAPRLPLPDERLPQDRPRQPTGDPRAALDNAGPVCPPGGCTGVDLLTVPVVLIRGIGALIDPHSCCENGEGKDPMALLRDVGRTFRKKPDKANRVPIVLDEPVR</sequence>
<feature type="region of interest" description="Disordered" evidence="1">
    <location>
        <begin position="39"/>
        <end position="83"/>
    </location>
</feature>
<evidence type="ECO:0000313" key="3">
    <source>
        <dbReference type="EMBL" id="PTQ60472.1"/>
    </source>
</evidence>
<proteinExistence type="predicted"/>
<evidence type="ECO:0000256" key="2">
    <source>
        <dbReference type="SAM" id="SignalP"/>
    </source>
</evidence>
<gene>
    <name evidence="3" type="ORF">C8J26_2184</name>
</gene>
<comment type="caution">
    <text evidence="3">The sequence shown here is derived from an EMBL/GenBank/DDBJ whole genome shotgun (WGS) entry which is preliminary data.</text>
</comment>
<reference evidence="3 4" key="1">
    <citation type="submission" date="2018-04" db="EMBL/GenBank/DDBJ databases">
        <title>Genomic Encyclopedia of Type Strains, Phase III (KMG-III): the genomes of soil and plant-associated and newly described type strains.</title>
        <authorList>
            <person name="Whitman W."/>
        </authorList>
    </citation>
    <scope>NUCLEOTIDE SEQUENCE [LARGE SCALE GENOMIC DNA]</scope>
    <source>
        <strain evidence="3 4">MA101b</strain>
    </source>
</reference>
<feature type="signal peptide" evidence="2">
    <location>
        <begin position="1"/>
        <end position="15"/>
    </location>
</feature>
<feature type="chain" id="PRO_5015611299" evidence="2">
    <location>
        <begin position="16"/>
        <end position="154"/>
    </location>
</feature>
<evidence type="ECO:0000313" key="4">
    <source>
        <dbReference type="Proteomes" id="UP000244189"/>
    </source>
</evidence>
<dbReference type="AlphaFoldDB" id="A0A2T5GMD3"/>
<evidence type="ECO:0000256" key="1">
    <source>
        <dbReference type="SAM" id="MobiDB-lite"/>
    </source>
</evidence>
<feature type="compositionally biased region" description="Basic and acidic residues" evidence="1">
    <location>
        <begin position="57"/>
        <end position="68"/>
    </location>
</feature>
<dbReference type="RefSeq" id="WP_146168812.1">
    <property type="nucleotide sequence ID" value="NZ_QAOG01000003.1"/>
</dbReference>